<gene>
    <name evidence="9" type="ORF">Cgig2_028249</name>
</gene>
<comment type="similarity">
    <text evidence="7">Belongs to the RNA polymerase beta' chain family.</text>
</comment>
<evidence type="ECO:0000256" key="3">
    <source>
        <dbReference type="ARBA" id="ARBA00022679"/>
    </source>
</evidence>
<keyword evidence="5 7" id="KW-0804">Transcription</keyword>
<dbReference type="PANTHER" id="PTHR19376">
    <property type="entry name" value="DNA-DIRECTED RNA POLYMERASE"/>
    <property type="match status" value="1"/>
</dbReference>
<dbReference type="SUPFAM" id="SSF64484">
    <property type="entry name" value="beta and beta-prime subunits of DNA dependent RNA-polymerase"/>
    <property type="match status" value="1"/>
</dbReference>
<evidence type="ECO:0000313" key="9">
    <source>
        <dbReference type="EMBL" id="KAJ8422288.1"/>
    </source>
</evidence>
<dbReference type="GO" id="GO:0000428">
    <property type="term" value="C:DNA-directed RNA polymerase complex"/>
    <property type="evidence" value="ECO:0007669"/>
    <property type="project" value="UniProtKB-KW"/>
</dbReference>
<evidence type="ECO:0000256" key="1">
    <source>
        <dbReference type="ARBA" id="ARBA00004026"/>
    </source>
</evidence>
<dbReference type="EC" id="2.7.7.6" evidence="7"/>
<evidence type="ECO:0000256" key="2">
    <source>
        <dbReference type="ARBA" id="ARBA00022478"/>
    </source>
</evidence>
<organism evidence="9 10">
    <name type="scientific">Carnegiea gigantea</name>
    <dbReference type="NCBI Taxonomy" id="171969"/>
    <lineage>
        <taxon>Eukaryota</taxon>
        <taxon>Viridiplantae</taxon>
        <taxon>Streptophyta</taxon>
        <taxon>Embryophyta</taxon>
        <taxon>Tracheophyta</taxon>
        <taxon>Spermatophyta</taxon>
        <taxon>Magnoliopsida</taxon>
        <taxon>eudicotyledons</taxon>
        <taxon>Gunneridae</taxon>
        <taxon>Pentapetalae</taxon>
        <taxon>Caryophyllales</taxon>
        <taxon>Cactineae</taxon>
        <taxon>Cactaceae</taxon>
        <taxon>Cactoideae</taxon>
        <taxon>Echinocereeae</taxon>
        <taxon>Carnegiea</taxon>
    </lineage>
</organism>
<dbReference type="Proteomes" id="UP001153076">
    <property type="component" value="Unassembled WGS sequence"/>
</dbReference>
<dbReference type="InterPro" id="IPR006592">
    <property type="entry name" value="RNA_pol_N"/>
</dbReference>
<comment type="caution">
    <text evidence="9">The sequence shown here is derived from an EMBL/GenBank/DDBJ whole genome shotgun (WGS) entry which is preliminary data.</text>
</comment>
<keyword evidence="3 7" id="KW-0808">Transferase</keyword>
<dbReference type="InterPro" id="IPR007080">
    <property type="entry name" value="RNA_pol_Rpb1_1"/>
</dbReference>
<sequence>MELAMHFIRTNLEPELMVLCLLPILPPELRSIFQINGGKLISSDINELYRRVIVQNNILTGLLTSGFLPKDVVTCPEKFLQEAVDTLLDNGICGQPMRDSYNKVYKSFSNVIEGKEGRFYETRLGKRVNYFGRFVIVALNFHYIDVDYLVKLQ</sequence>
<reference evidence="9" key="1">
    <citation type="submission" date="2022-04" db="EMBL/GenBank/DDBJ databases">
        <title>Carnegiea gigantea Genome sequencing and assembly v2.</title>
        <authorList>
            <person name="Copetti D."/>
            <person name="Sanderson M.J."/>
            <person name="Burquez A."/>
            <person name="Wojciechowski M.F."/>
        </authorList>
    </citation>
    <scope>NUCLEOTIDE SEQUENCE</scope>
    <source>
        <strain evidence="9">SGP5-SGP5p</strain>
        <tissue evidence="9">Aerial part</tissue>
    </source>
</reference>
<dbReference type="EMBL" id="JAKOGI010002308">
    <property type="protein sequence ID" value="KAJ8422288.1"/>
    <property type="molecule type" value="Genomic_DNA"/>
</dbReference>
<keyword evidence="4 7" id="KW-0548">Nucleotidyltransferase</keyword>
<comment type="function">
    <text evidence="1 7">DNA-dependent RNA polymerase catalyzes the transcription of DNA into RNA using the four ribonucleoside triphosphates as substrates.</text>
</comment>
<dbReference type="PANTHER" id="PTHR19376:SF54">
    <property type="entry name" value="DNA-DIRECTED RNA POLYMERASE SUBUNIT BETA"/>
    <property type="match status" value="1"/>
</dbReference>
<dbReference type="AlphaFoldDB" id="A0A9Q1GPH1"/>
<protein>
    <recommendedName>
        <fullName evidence="7">DNA-directed RNA polymerase subunit</fullName>
        <ecNumber evidence="7">2.7.7.6</ecNumber>
    </recommendedName>
</protein>
<proteinExistence type="inferred from homology"/>
<accession>A0A9Q1GPH1</accession>
<dbReference type="InterPro" id="IPR045867">
    <property type="entry name" value="DNA-dir_RpoC_beta_prime"/>
</dbReference>
<keyword evidence="10" id="KW-1185">Reference proteome</keyword>
<keyword evidence="2 7" id="KW-0240">DNA-directed RNA polymerase</keyword>
<dbReference type="OrthoDB" id="1862828at2759"/>
<evidence type="ECO:0000256" key="6">
    <source>
        <dbReference type="ARBA" id="ARBA00048552"/>
    </source>
</evidence>
<dbReference type="GO" id="GO:0006351">
    <property type="term" value="P:DNA-templated transcription"/>
    <property type="evidence" value="ECO:0007669"/>
    <property type="project" value="InterPro"/>
</dbReference>
<evidence type="ECO:0000256" key="5">
    <source>
        <dbReference type="ARBA" id="ARBA00023163"/>
    </source>
</evidence>
<feature type="domain" description="RNA polymerase N-terminal" evidence="8">
    <location>
        <begin position="15"/>
        <end position="153"/>
    </location>
</feature>
<dbReference type="SMART" id="SM00663">
    <property type="entry name" value="RPOLA_N"/>
    <property type="match status" value="1"/>
</dbReference>
<name>A0A9Q1GPH1_9CARY</name>
<evidence type="ECO:0000256" key="7">
    <source>
        <dbReference type="RuleBase" id="RU004279"/>
    </source>
</evidence>
<comment type="catalytic activity">
    <reaction evidence="6 7">
        <text>RNA(n) + a ribonucleoside 5'-triphosphate = RNA(n+1) + diphosphate</text>
        <dbReference type="Rhea" id="RHEA:21248"/>
        <dbReference type="Rhea" id="RHEA-COMP:14527"/>
        <dbReference type="Rhea" id="RHEA-COMP:17342"/>
        <dbReference type="ChEBI" id="CHEBI:33019"/>
        <dbReference type="ChEBI" id="CHEBI:61557"/>
        <dbReference type="ChEBI" id="CHEBI:140395"/>
        <dbReference type="EC" id="2.7.7.6"/>
    </reaction>
</comment>
<dbReference type="Pfam" id="PF04997">
    <property type="entry name" value="RNA_pol_Rpb1_1"/>
    <property type="match status" value="1"/>
</dbReference>
<dbReference type="GO" id="GO:0003677">
    <property type="term" value="F:DNA binding"/>
    <property type="evidence" value="ECO:0007669"/>
    <property type="project" value="InterPro"/>
</dbReference>
<evidence type="ECO:0000256" key="4">
    <source>
        <dbReference type="ARBA" id="ARBA00022695"/>
    </source>
</evidence>
<evidence type="ECO:0000313" key="10">
    <source>
        <dbReference type="Proteomes" id="UP001153076"/>
    </source>
</evidence>
<evidence type="ECO:0000259" key="8">
    <source>
        <dbReference type="SMART" id="SM00663"/>
    </source>
</evidence>
<dbReference type="GO" id="GO:0003899">
    <property type="term" value="F:DNA-directed RNA polymerase activity"/>
    <property type="evidence" value="ECO:0007669"/>
    <property type="project" value="UniProtKB-EC"/>
</dbReference>